<dbReference type="EMBL" id="CP001047">
    <property type="protein sequence ID" value="ACF07027.1"/>
    <property type="molecule type" value="Genomic_DNA"/>
</dbReference>
<accession>B3PLX5</accession>
<proteinExistence type="predicted"/>
<name>B3PLX5_META1</name>
<feature type="transmembrane region" description="Helical" evidence="1">
    <location>
        <begin position="223"/>
        <end position="245"/>
    </location>
</feature>
<keyword evidence="3" id="KW-1185">Reference proteome</keyword>
<feature type="transmembrane region" description="Helical" evidence="1">
    <location>
        <begin position="288"/>
        <end position="309"/>
    </location>
</feature>
<gene>
    <name evidence="2" type="ordered locus">MARTH_orf071</name>
</gene>
<dbReference type="Proteomes" id="UP000008812">
    <property type="component" value="Chromosome"/>
</dbReference>
<protein>
    <submittedName>
        <fullName evidence="2">Conserved hypothetical membrane protein</fullName>
    </submittedName>
</protein>
<evidence type="ECO:0000256" key="1">
    <source>
        <dbReference type="SAM" id="Phobius"/>
    </source>
</evidence>
<evidence type="ECO:0000313" key="3">
    <source>
        <dbReference type="Proteomes" id="UP000008812"/>
    </source>
</evidence>
<feature type="transmembrane region" description="Helical" evidence="1">
    <location>
        <begin position="52"/>
        <end position="70"/>
    </location>
</feature>
<dbReference type="RefSeq" id="WP_012497984.1">
    <property type="nucleotide sequence ID" value="NC_011025.1"/>
</dbReference>
<feature type="transmembrane region" description="Helical" evidence="1">
    <location>
        <begin position="20"/>
        <end position="40"/>
    </location>
</feature>
<keyword evidence="1" id="KW-1133">Transmembrane helix</keyword>
<feature type="transmembrane region" description="Helical" evidence="1">
    <location>
        <begin position="251"/>
        <end position="276"/>
    </location>
</feature>
<dbReference type="AlphaFoldDB" id="B3PLX5"/>
<dbReference type="HOGENOM" id="CLU_065559_0_0_14"/>
<keyword evidence="1" id="KW-0472">Membrane</keyword>
<feature type="transmembrane region" description="Helical" evidence="1">
    <location>
        <begin position="101"/>
        <end position="124"/>
    </location>
</feature>
<dbReference type="KEGG" id="mat:MARTH_orf071"/>
<feature type="transmembrane region" description="Helical" evidence="1">
    <location>
        <begin position="156"/>
        <end position="180"/>
    </location>
</feature>
<dbReference type="STRING" id="243272.MARTH_orf071"/>
<keyword evidence="1" id="KW-0812">Transmembrane</keyword>
<feature type="transmembrane region" description="Helical" evidence="1">
    <location>
        <begin position="192"/>
        <end position="211"/>
    </location>
</feature>
<sequence>MFFNTSTFNNNVELTILVNLLIYIAILLGIPMLFLSFLSLFKLHPTNKKTIYLYAFSTGMFLMIGAAGFIKEGWVLLEQWFHKKDGGLLLTKGIVALEQSFIAMIVGYSAMIGLAIVIIGRYVFIRTAKVDFHKKHSDHGHSEHITSFRDIDNPKAAWSAILMLLSHRIIDGLVLGITIYQVTINGVNKANIPLIVTFNIHILLEIIIVYYRQMQYGEKRTKAILFNFITLLLIIPIMFFGAFLGKFLDRIGWLIPSLEIMGGTIVIFMSIIELVPEFIHYRNEKVKTIYGTLATIALAMVFTLVLLSFHTHTSPPKIEFG</sequence>
<reference evidence="2 3" key="1">
    <citation type="journal article" date="2008" name="Infect. Immun.">
        <title>Genome of Mycoplasma arthritidis.</title>
        <authorList>
            <person name="Dybvig K."/>
            <person name="Zuhua C."/>
            <person name="Lao P."/>
            <person name="Jordan D.S."/>
            <person name="French C.T."/>
            <person name="Tu A.H."/>
            <person name="Loraine A.E."/>
        </authorList>
    </citation>
    <scope>NUCLEOTIDE SEQUENCE [LARGE SCALE GENOMIC DNA]</scope>
    <source>
        <strain evidence="2 3">158L3-1</strain>
    </source>
</reference>
<dbReference type="eggNOG" id="COG0428">
    <property type="taxonomic scope" value="Bacteria"/>
</dbReference>
<organism evidence="2 3">
    <name type="scientific">Metamycoplasma arthritidis (strain 158L3-1)</name>
    <name type="common">Mycoplasma arthritidis</name>
    <dbReference type="NCBI Taxonomy" id="243272"/>
    <lineage>
        <taxon>Bacteria</taxon>
        <taxon>Bacillati</taxon>
        <taxon>Mycoplasmatota</taxon>
        <taxon>Mycoplasmoidales</taxon>
        <taxon>Metamycoplasmataceae</taxon>
        <taxon>Metamycoplasma</taxon>
    </lineage>
</organism>
<evidence type="ECO:0000313" key="2">
    <source>
        <dbReference type="EMBL" id="ACF07027.1"/>
    </source>
</evidence>